<gene>
    <name evidence="6" type="ORF">E0H45_30415</name>
</gene>
<keyword evidence="2 4" id="KW-0732">Signal</keyword>
<feature type="domain" description="Peptidase S33 tripeptidyl aminopeptidase-like C-terminal" evidence="5">
    <location>
        <begin position="400"/>
        <end position="501"/>
    </location>
</feature>
<evidence type="ECO:0000256" key="2">
    <source>
        <dbReference type="ARBA" id="ARBA00022729"/>
    </source>
</evidence>
<protein>
    <submittedName>
        <fullName evidence="6">Alpha/beta hydrolase</fullName>
    </submittedName>
</protein>
<dbReference type="InterPro" id="IPR029058">
    <property type="entry name" value="AB_hydrolase_fold"/>
</dbReference>
<dbReference type="RefSeq" id="WP_131343549.1">
    <property type="nucleotide sequence ID" value="NZ_SJJZ01000003.1"/>
</dbReference>
<organism evidence="6 7">
    <name type="scientific">Kribbella soli</name>
    <dbReference type="NCBI Taxonomy" id="1124743"/>
    <lineage>
        <taxon>Bacteria</taxon>
        <taxon>Bacillati</taxon>
        <taxon>Actinomycetota</taxon>
        <taxon>Actinomycetes</taxon>
        <taxon>Propionibacteriales</taxon>
        <taxon>Kribbellaceae</taxon>
        <taxon>Kribbella</taxon>
    </lineage>
</organism>
<dbReference type="Pfam" id="PF08386">
    <property type="entry name" value="Abhydrolase_4"/>
    <property type="match status" value="1"/>
</dbReference>
<dbReference type="PANTHER" id="PTHR43248">
    <property type="entry name" value="2-SUCCINYL-6-HYDROXY-2,4-CYCLOHEXADIENE-1-CARBOXYLATE SYNTHASE"/>
    <property type="match status" value="1"/>
</dbReference>
<dbReference type="InterPro" id="IPR013595">
    <property type="entry name" value="Pept_S33_TAP-like_C"/>
</dbReference>
<proteinExistence type="inferred from homology"/>
<keyword evidence="3 6" id="KW-0378">Hydrolase</keyword>
<evidence type="ECO:0000256" key="1">
    <source>
        <dbReference type="ARBA" id="ARBA00010088"/>
    </source>
</evidence>
<dbReference type="AlphaFoldDB" id="A0A4R0HAW8"/>
<dbReference type="OrthoDB" id="3930934at2"/>
<comment type="caution">
    <text evidence="6">The sequence shown here is derived from an EMBL/GenBank/DDBJ whole genome shotgun (WGS) entry which is preliminary data.</text>
</comment>
<evidence type="ECO:0000256" key="3">
    <source>
        <dbReference type="ARBA" id="ARBA00022801"/>
    </source>
</evidence>
<feature type="chain" id="PRO_5038874231" evidence="4">
    <location>
        <begin position="26"/>
        <end position="508"/>
    </location>
</feature>
<accession>A0A4R0HAW8</accession>
<comment type="similarity">
    <text evidence="1">Belongs to the peptidase S33 family.</text>
</comment>
<dbReference type="SUPFAM" id="SSF53474">
    <property type="entry name" value="alpha/beta-Hydrolases"/>
    <property type="match status" value="1"/>
</dbReference>
<dbReference type="PANTHER" id="PTHR43248:SF29">
    <property type="entry name" value="TRIPEPTIDYL AMINOPEPTIDASE"/>
    <property type="match status" value="1"/>
</dbReference>
<sequence>MRKVVTIAVAVAAVAAATVSGVSQARTVTAADTATPKQGIKWGECDKDVGDGLPLPEGMQCGTLKVPLDYQRPEGRMIDVAVSRLPSKNPEKRRGILLTNPGGPSPGLGYLAFLVTAKLPQAVLDSYDLVGFDPRGMGRSTPVKCDLTEEQQFFGNIPPYARNAADVAKRAEQSQQIAEQCAASDTAWMLPYVSAKNTARDMDSIRTALGEEKASFLGASWGTYLGSVYATMFPKRTDRVVLDSNLGPAGWDYESQRLWSQGMDDRFPDFAKYVAANHREYGLGRTAAQVKAKYLQLAARLDRTPVKGPDVVWDGALLRLITFGYTYGATQLATLAEVFKALEANQPPPPLPAGETAKATAAGVDNLISARYYMICNDSHWPTSLQSYQRNVAIDRIRHPLFGAAGANISPCAYWPKPVEEPVKVGDNGPSNVLMVQNLRDPATPLAGANELRKALGDRARMVTADQGGHGVYLLNKNQCANTAATSFLLTGRLPERDYHCSADATPR</sequence>
<evidence type="ECO:0000313" key="7">
    <source>
        <dbReference type="Proteomes" id="UP000292346"/>
    </source>
</evidence>
<dbReference type="InterPro" id="IPR051601">
    <property type="entry name" value="Serine_prot/Carboxylest_S33"/>
</dbReference>
<dbReference type="GO" id="GO:0016787">
    <property type="term" value="F:hydrolase activity"/>
    <property type="evidence" value="ECO:0007669"/>
    <property type="project" value="UniProtKB-KW"/>
</dbReference>
<dbReference type="EMBL" id="SJJZ01000003">
    <property type="protein sequence ID" value="TCC06250.1"/>
    <property type="molecule type" value="Genomic_DNA"/>
</dbReference>
<dbReference type="Gene3D" id="3.40.50.1820">
    <property type="entry name" value="alpha/beta hydrolase"/>
    <property type="match status" value="1"/>
</dbReference>
<dbReference type="Proteomes" id="UP000292346">
    <property type="component" value="Unassembled WGS sequence"/>
</dbReference>
<evidence type="ECO:0000259" key="5">
    <source>
        <dbReference type="Pfam" id="PF08386"/>
    </source>
</evidence>
<evidence type="ECO:0000256" key="4">
    <source>
        <dbReference type="SAM" id="SignalP"/>
    </source>
</evidence>
<feature type="signal peptide" evidence="4">
    <location>
        <begin position="1"/>
        <end position="25"/>
    </location>
</feature>
<reference evidence="6 7" key="1">
    <citation type="submission" date="2019-02" db="EMBL/GenBank/DDBJ databases">
        <title>Kribbella capetownensis sp. nov. and Kribbella speibonae sp. nov., isolated from soil.</title>
        <authorList>
            <person name="Curtis S.M."/>
            <person name="Norton I."/>
            <person name="Everest G.J."/>
            <person name="Meyers P.R."/>
        </authorList>
    </citation>
    <scope>NUCLEOTIDE SEQUENCE [LARGE SCALE GENOMIC DNA]</scope>
    <source>
        <strain evidence="6 7">KCTC 29219</strain>
    </source>
</reference>
<evidence type="ECO:0000313" key="6">
    <source>
        <dbReference type="EMBL" id="TCC06250.1"/>
    </source>
</evidence>
<name>A0A4R0HAW8_9ACTN</name>
<keyword evidence="7" id="KW-1185">Reference proteome</keyword>